<dbReference type="SUPFAM" id="SSF55486">
    <property type="entry name" value="Metalloproteases ('zincins'), catalytic domain"/>
    <property type="match status" value="1"/>
</dbReference>
<dbReference type="PRINTS" id="PR00480">
    <property type="entry name" value="ASTACIN"/>
</dbReference>
<dbReference type="PROSITE" id="PS00135">
    <property type="entry name" value="TRYPSIN_SER"/>
    <property type="match status" value="1"/>
</dbReference>
<keyword evidence="6" id="KW-0732">Signal</keyword>
<comment type="caution">
    <text evidence="11">The sequence shown here is derived from an EMBL/GenBank/DDBJ whole genome shotgun (WGS) entry which is preliminary data.</text>
</comment>
<organism evidence="11 12">
    <name type="scientific">Clavelina lepadiformis</name>
    <name type="common">Light-bulb sea squirt</name>
    <name type="synonym">Ascidia lepadiformis</name>
    <dbReference type="NCBI Taxonomy" id="159417"/>
    <lineage>
        <taxon>Eukaryota</taxon>
        <taxon>Metazoa</taxon>
        <taxon>Chordata</taxon>
        <taxon>Tunicata</taxon>
        <taxon>Ascidiacea</taxon>
        <taxon>Aplousobranchia</taxon>
        <taxon>Clavelinidae</taxon>
        <taxon>Clavelina</taxon>
    </lineage>
</organism>
<comment type="cofactor">
    <cofactor evidence="4">
        <name>Zn(2+)</name>
        <dbReference type="ChEBI" id="CHEBI:29105"/>
    </cofactor>
    <text evidence="4">Binds 1 zinc ion per subunit.</text>
</comment>
<protein>
    <recommendedName>
        <fullName evidence="13">Metalloendopeptidase</fullName>
    </recommendedName>
</protein>
<dbReference type="SUPFAM" id="SSF57262">
    <property type="entry name" value="Leech antihemostatic proteins"/>
    <property type="match status" value="1"/>
</dbReference>
<comment type="function">
    <text evidence="1">Metalloprotease.</text>
</comment>
<keyword evidence="4" id="KW-0479">Metal-binding</keyword>
<dbReference type="InterPro" id="IPR018114">
    <property type="entry name" value="TRYPSIN_HIS"/>
</dbReference>
<feature type="domain" description="Antistasin-like" evidence="8">
    <location>
        <begin position="47"/>
        <end position="73"/>
    </location>
</feature>
<feature type="domain" description="ShKT" evidence="9">
    <location>
        <begin position="468"/>
        <end position="503"/>
    </location>
</feature>
<evidence type="ECO:0000313" key="12">
    <source>
        <dbReference type="Proteomes" id="UP001642483"/>
    </source>
</evidence>
<proteinExistence type="predicted"/>
<evidence type="ECO:0000259" key="10">
    <source>
        <dbReference type="PROSITE" id="PS51864"/>
    </source>
</evidence>
<dbReference type="InterPro" id="IPR009003">
    <property type="entry name" value="Peptidase_S1_PA"/>
</dbReference>
<dbReference type="PROSITE" id="PS51670">
    <property type="entry name" value="SHKT"/>
    <property type="match status" value="5"/>
</dbReference>
<dbReference type="SUPFAM" id="SSF50494">
    <property type="entry name" value="Trypsin-like serine proteases"/>
    <property type="match status" value="1"/>
</dbReference>
<dbReference type="Pfam" id="PF01549">
    <property type="entry name" value="ShK"/>
    <property type="match status" value="5"/>
</dbReference>
<feature type="domain" description="ShKT" evidence="9">
    <location>
        <begin position="516"/>
        <end position="553"/>
    </location>
</feature>
<feature type="domain" description="ShKT" evidence="9">
    <location>
        <begin position="409"/>
        <end position="444"/>
    </location>
</feature>
<keyword evidence="2" id="KW-1015">Disulfide bond</keyword>
<keyword evidence="4 5" id="KW-0378">Hydrolase</keyword>
<evidence type="ECO:0000256" key="4">
    <source>
        <dbReference type="PROSITE-ProRule" id="PRU01211"/>
    </source>
</evidence>
<evidence type="ECO:0000256" key="6">
    <source>
        <dbReference type="SAM" id="SignalP"/>
    </source>
</evidence>
<dbReference type="Gene3D" id="2.40.10.10">
    <property type="entry name" value="Trypsin-like serine proteases"/>
    <property type="match status" value="1"/>
</dbReference>
<evidence type="ECO:0000256" key="2">
    <source>
        <dbReference type="ARBA" id="ARBA00023157"/>
    </source>
</evidence>
<dbReference type="InterPro" id="IPR004094">
    <property type="entry name" value="Antistasin-like"/>
</dbReference>
<dbReference type="PROSITE" id="PS00134">
    <property type="entry name" value="TRYPSIN_HIS"/>
    <property type="match status" value="1"/>
</dbReference>
<keyword evidence="4 5" id="KW-0645">Protease</keyword>
<dbReference type="InterPro" id="IPR033116">
    <property type="entry name" value="TRYPSIN_SER"/>
</dbReference>
<evidence type="ECO:0008006" key="13">
    <source>
        <dbReference type="Google" id="ProtNLM"/>
    </source>
</evidence>
<feature type="domain" description="ShKT" evidence="9">
    <location>
        <begin position="332"/>
        <end position="367"/>
    </location>
</feature>
<evidence type="ECO:0000259" key="8">
    <source>
        <dbReference type="PROSITE" id="PS51252"/>
    </source>
</evidence>
<keyword evidence="5" id="KW-0720">Serine protease</keyword>
<dbReference type="Pfam" id="PF01400">
    <property type="entry name" value="Astacin"/>
    <property type="match status" value="1"/>
</dbReference>
<dbReference type="InterPro" id="IPR006026">
    <property type="entry name" value="Peptidase_Metallo"/>
</dbReference>
<dbReference type="PROSITE" id="PS51864">
    <property type="entry name" value="ASTACIN"/>
    <property type="match status" value="1"/>
</dbReference>
<feature type="binding site" evidence="4">
    <location>
        <position position="204"/>
    </location>
    <ligand>
        <name>Zn(2+)</name>
        <dbReference type="ChEBI" id="CHEBI:29105"/>
        <note>catalytic</note>
    </ligand>
</feature>
<dbReference type="SMART" id="SM00254">
    <property type="entry name" value="ShKT"/>
    <property type="match status" value="5"/>
</dbReference>
<keyword evidence="4" id="KW-0482">Metalloprotease</keyword>
<dbReference type="InterPro" id="IPR024079">
    <property type="entry name" value="MetalloPept_cat_dom_sf"/>
</dbReference>
<reference evidence="11 12" key="1">
    <citation type="submission" date="2024-02" db="EMBL/GenBank/DDBJ databases">
        <authorList>
            <person name="Daric V."/>
            <person name="Darras S."/>
        </authorList>
    </citation>
    <scope>NUCLEOTIDE SEQUENCE [LARGE SCALE GENOMIC DNA]</scope>
</reference>
<dbReference type="Proteomes" id="UP001642483">
    <property type="component" value="Unassembled WGS sequence"/>
</dbReference>
<dbReference type="SMART" id="SM00020">
    <property type="entry name" value="Tryp_SPc"/>
    <property type="match status" value="1"/>
</dbReference>
<dbReference type="InterPro" id="IPR003582">
    <property type="entry name" value="ShKT_dom"/>
</dbReference>
<evidence type="ECO:0000313" key="11">
    <source>
        <dbReference type="EMBL" id="CAK8684129.1"/>
    </source>
</evidence>
<evidence type="ECO:0000256" key="3">
    <source>
        <dbReference type="PROSITE-ProRule" id="PRU01005"/>
    </source>
</evidence>
<keyword evidence="4" id="KW-0862">Zinc</keyword>
<dbReference type="SMART" id="SM00235">
    <property type="entry name" value="ZnMc"/>
    <property type="match status" value="1"/>
</dbReference>
<feature type="active site" evidence="4">
    <location>
        <position position="205"/>
    </location>
</feature>
<dbReference type="Gene3D" id="3.40.390.10">
    <property type="entry name" value="Collagenase (Catalytic Domain)"/>
    <property type="match status" value="1"/>
</dbReference>
<sequence length="893" mass="100291">MLKYLAISLLVLYVKGHLEDVSPPIGYYEINEEIDQKTNDLKPDKECPSINGCANFCMLGYAKDSDGCKTCKCITRARFEGDIDINEGNIQQLQAEYGKSCAKKQQRGAVSKDIWQWPKEGDTVTIPYEFDLVSVSDDKQFRVKLAIQEYDRKTCIRFVPRAAEKDYIKILGYDGCSSSVGRQGGAQDLKLGEGCDARLGTIIHEFMHAIGFWHEHSRGDRDEHIEIKWENIKADREHNFEKRTSAWDSFSSPYDYESVMHYGGYFFAISNSQPTIIDKRSNQPVSHQREGFSIEDVKQINRKYECLGYEGYEKTFTESMQTTRFITTPAPCEDKTWYCKLFSGKGYCNMTYETYMKLNCAKTCGHCSTGETMTTTPTTIMTTTSSSTTTTAATTIYTTPNSTTVIEECSDQDWRCKTWATLNFCNEKYVEYMTMFCPESCSLCSSKATTALSATTTPTTMQTTPGACMDKHTNCKHWASFNFCNTKYVDYMTINCRESCGLCPSTDLQMSLPEKCTDEYTMCGFWAKNGYCTLEPFSRLMKEHCKKSCNYACSSRSYANEEPLKSCSDLNSYCPWWAEQNMCNGSYKVYMAKHCKQSCNLCTPATTISTTTLLTTGRSFPLTTDISQETCGQSFLDEQFGSFKRIVGGTNAIYGSIPWIVSLHLNNGKQICGGTLINHEYVVTAAHCFYVSGVIHEGVDTMFGYLGKHHRIADDKGQLKVTFSSYEIHPDYDDESIDNDIAVLKLSSPIKFSKYIRPACLPDQGENVASGSTAVVSGWGATKRGVYLPDLVLQKVEVVVIEHDECNDWLKPYFTAYGHAGLTSNMFCAGYKNGQKDACQGDSGGPLIFSRNNRQVLVGIVSWGYGCAQTDRPGVYTQVAGKVDWINEVIQKK</sequence>
<feature type="domain" description="Peptidase S1" evidence="7">
    <location>
        <begin position="646"/>
        <end position="891"/>
    </location>
</feature>
<accession>A0ABP0FX00</accession>
<keyword evidence="12" id="KW-1185">Reference proteome</keyword>
<feature type="binding site" evidence="4">
    <location>
        <position position="214"/>
    </location>
    <ligand>
        <name>Zn(2+)</name>
        <dbReference type="ChEBI" id="CHEBI:29105"/>
        <note>catalytic</note>
    </ligand>
</feature>
<feature type="binding site" evidence="4">
    <location>
        <position position="208"/>
    </location>
    <ligand>
        <name>Zn(2+)</name>
        <dbReference type="ChEBI" id="CHEBI:29105"/>
        <note>catalytic</note>
    </ligand>
</feature>
<dbReference type="CDD" id="cd00190">
    <property type="entry name" value="Tryp_SPc"/>
    <property type="match status" value="1"/>
</dbReference>
<evidence type="ECO:0000259" key="9">
    <source>
        <dbReference type="PROSITE" id="PS51670"/>
    </source>
</evidence>
<evidence type="ECO:0000256" key="1">
    <source>
        <dbReference type="ARBA" id="ARBA00002657"/>
    </source>
</evidence>
<dbReference type="InterPro" id="IPR011061">
    <property type="entry name" value="Hirudin/antistatin"/>
</dbReference>
<feature type="domain" description="ShKT" evidence="9">
    <location>
        <begin position="567"/>
        <end position="602"/>
    </location>
</feature>
<feature type="domain" description="Peptidase M12A" evidence="10">
    <location>
        <begin position="108"/>
        <end position="307"/>
    </location>
</feature>
<dbReference type="EMBL" id="CAWYQH010000097">
    <property type="protein sequence ID" value="CAK8684129.1"/>
    <property type="molecule type" value="Genomic_DNA"/>
</dbReference>
<dbReference type="PROSITE" id="PS50240">
    <property type="entry name" value="TRYPSIN_DOM"/>
    <property type="match status" value="1"/>
</dbReference>
<feature type="chain" id="PRO_5046649523" description="Metalloendopeptidase" evidence="6">
    <location>
        <begin position="17"/>
        <end position="893"/>
    </location>
</feature>
<dbReference type="InterPro" id="IPR043504">
    <property type="entry name" value="Peptidase_S1_PA_chymotrypsin"/>
</dbReference>
<dbReference type="Gene3D" id="2.10.22.10">
    <property type="entry name" value="Antistasin, domain 1"/>
    <property type="match status" value="1"/>
</dbReference>
<evidence type="ECO:0000259" key="7">
    <source>
        <dbReference type="PROSITE" id="PS50240"/>
    </source>
</evidence>
<evidence type="ECO:0000256" key="5">
    <source>
        <dbReference type="RuleBase" id="RU363034"/>
    </source>
</evidence>
<dbReference type="PANTHER" id="PTHR24253">
    <property type="entry name" value="TRANSMEMBRANE PROTEASE SERINE"/>
    <property type="match status" value="1"/>
</dbReference>
<dbReference type="CDD" id="cd04280">
    <property type="entry name" value="ZnMc_astacin_like"/>
    <property type="match status" value="1"/>
</dbReference>
<name>A0ABP0FX00_CLALP</name>
<dbReference type="InterPro" id="IPR034035">
    <property type="entry name" value="Astacin-like_dom"/>
</dbReference>
<dbReference type="Pfam" id="PF00089">
    <property type="entry name" value="Trypsin"/>
    <property type="match status" value="1"/>
</dbReference>
<dbReference type="PROSITE" id="PS51252">
    <property type="entry name" value="ANTISTASIN"/>
    <property type="match status" value="1"/>
</dbReference>
<dbReference type="Gene3D" id="1.10.10.1940">
    <property type="match status" value="5"/>
</dbReference>
<dbReference type="InterPro" id="IPR001506">
    <property type="entry name" value="Peptidase_M12A"/>
</dbReference>
<gene>
    <name evidence="11" type="ORF">CVLEPA_LOCUS15130</name>
</gene>
<dbReference type="Pfam" id="PF02822">
    <property type="entry name" value="Antistasin"/>
    <property type="match status" value="1"/>
</dbReference>
<feature type="signal peptide" evidence="6">
    <location>
        <begin position="1"/>
        <end position="16"/>
    </location>
</feature>
<dbReference type="InterPro" id="IPR001254">
    <property type="entry name" value="Trypsin_dom"/>
</dbReference>
<comment type="caution">
    <text evidence="3">Lacks conserved residue(s) required for the propagation of feature annotation.</text>
</comment>